<evidence type="ECO:0000313" key="8">
    <source>
        <dbReference type="Proteomes" id="UP001182556"/>
    </source>
</evidence>
<comment type="similarity">
    <text evidence="6">Belongs to the cytochrome c oxidase subunit 6A family.</text>
</comment>
<dbReference type="InterPro" id="IPR001349">
    <property type="entry name" value="Cyt_c_oxidase_su6a"/>
</dbReference>
<evidence type="ECO:0000256" key="4">
    <source>
        <dbReference type="ARBA" id="ARBA00023128"/>
    </source>
</evidence>
<dbReference type="Gene3D" id="4.10.95.10">
    <property type="entry name" value="Cytochrome c oxidase, subunit VIa"/>
    <property type="match status" value="1"/>
</dbReference>
<comment type="subcellular location">
    <subcellularLocation>
        <location evidence="1">Mitochondrion inner membrane</location>
    </subcellularLocation>
</comment>
<dbReference type="Pfam" id="PF02046">
    <property type="entry name" value="COX6A"/>
    <property type="match status" value="1"/>
</dbReference>
<keyword evidence="4" id="KW-0496">Mitochondrion</keyword>
<evidence type="ECO:0000256" key="2">
    <source>
        <dbReference type="ARBA" id="ARBA00022792"/>
    </source>
</evidence>
<dbReference type="GO" id="GO:0006123">
    <property type="term" value="P:mitochondrial electron transport, cytochrome c to oxygen"/>
    <property type="evidence" value="ECO:0007669"/>
    <property type="project" value="TreeGrafter"/>
</dbReference>
<keyword evidence="2" id="KW-0999">Mitochondrion inner membrane</keyword>
<keyword evidence="5" id="KW-0472">Membrane</keyword>
<reference evidence="7" key="1">
    <citation type="submission" date="2023-02" db="EMBL/GenBank/DDBJ databases">
        <title>Identification and recombinant expression of a fungal hydrolase from Papiliotrema laurentii that hydrolyzes apple cutin and clears colloidal polyester polyurethane.</title>
        <authorList>
            <consortium name="DOE Joint Genome Institute"/>
            <person name="Roman V.A."/>
            <person name="Bojanowski C."/>
            <person name="Crable B.R."/>
            <person name="Wagner D.N."/>
            <person name="Hung C.S."/>
            <person name="Nadeau L.J."/>
            <person name="Schratz L."/>
            <person name="Haridas S."/>
            <person name="Pangilinan J."/>
            <person name="Lipzen A."/>
            <person name="Na H."/>
            <person name="Yan M."/>
            <person name="Ng V."/>
            <person name="Grigoriev I.V."/>
            <person name="Spatafora J.W."/>
            <person name="Barlow D."/>
            <person name="Biffinger J."/>
            <person name="Kelley-Loughnane N."/>
            <person name="Varaljay V.A."/>
            <person name="Crookes-Goodson W.J."/>
        </authorList>
    </citation>
    <scope>NUCLEOTIDE SEQUENCE</scope>
    <source>
        <strain evidence="7">5307AH</strain>
    </source>
</reference>
<dbReference type="AlphaFoldDB" id="A0AAD9FX86"/>
<keyword evidence="3" id="KW-0809">Transit peptide</keyword>
<dbReference type="PANTHER" id="PTHR11504:SF0">
    <property type="entry name" value="CYTOCHROME C OXIDASE SUBUNIT"/>
    <property type="match status" value="1"/>
</dbReference>
<accession>A0AAD9FX86</accession>
<evidence type="ECO:0000256" key="1">
    <source>
        <dbReference type="ARBA" id="ARBA00004273"/>
    </source>
</evidence>
<dbReference type="PANTHER" id="PTHR11504">
    <property type="entry name" value="CYTOCHROME C OXIDASE POLYPEPTIDE VIA"/>
    <property type="match status" value="1"/>
</dbReference>
<proteinExistence type="inferred from homology"/>
<name>A0AAD9FX86_PAPLA</name>
<keyword evidence="8" id="KW-1185">Reference proteome</keyword>
<gene>
    <name evidence="7" type="ORF">DB88DRAFT_507774</name>
</gene>
<dbReference type="EMBL" id="JAODAN010000001">
    <property type="protein sequence ID" value="KAK1927702.1"/>
    <property type="molecule type" value="Genomic_DNA"/>
</dbReference>
<evidence type="ECO:0000256" key="6">
    <source>
        <dbReference type="RuleBase" id="RU004396"/>
    </source>
</evidence>
<comment type="caution">
    <text evidence="7">The sequence shown here is derived from an EMBL/GenBank/DDBJ whole genome shotgun (WGS) entry which is preliminary data.</text>
</comment>
<evidence type="ECO:0000256" key="5">
    <source>
        <dbReference type="ARBA" id="ARBA00023136"/>
    </source>
</evidence>
<dbReference type="SUPFAM" id="SSF81411">
    <property type="entry name" value="Mitochondrial cytochrome c oxidase subunit VIa"/>
    <property type="match status" value="1"/>
</dbReference>
<dbReference type="InterPro" id="IPR036418">
    <property type="entry name" value="Cyt_c_oxidase_su6a_sf"/>
</dbReference>
<evidence type="ECO:0000313" key="7">
    <source>
        <dbReference type="EMBL" id="KAK1927702.1"/>
    </source>
</evidence>
<dbReference type="GO" id="GO:0005743">
    <property type="term" value="C:mitochondrial inner membrane"/>
    <property type="evidence" value="ECO:0007669"/>
    <property type="project" value="UniProtKB-SubCell"/>
</dbReference>
<sequence>MSIFRSAALCLPASAAVSRAALAPRAGAVRFASAVANQPTSEALKAFEELRIKDPRIPEGVKAYGLLVPEDLPPTDFNKRRAAVEAHSVETTNLWRRISFYVCIPAILVAAIYVYQLEAEHEEHLQHIIDENGGVPPERKTYSYMNMRTKQFPWGKDSLFFNPRYNIPVAEE</sequence>
<evidence type="ECO:0000256" key="3">
    <source>
        <dbReference type="ARBA" id="ARBA00022946"/>
    </source>
</evidence>
<dbReference type="GO" id="GO:0030234">
    <property type="term" value="F:enzyme regulator activity"/>
    <property type="evidence" value="ECO:0007669"/>
    <property type="project" value="TreeGrafter"/>
</dbReference>
<organism evidence="7 8">
    <name type="scientific">Papiliotrema laurentii</name>
    <name type="common">Cryptococcus laurentii</name>
    <dbReference type="NCBI Taxonomy" id="5418"/>
    <lineage>
        <taxon>Eukaryota</taxon>
        <taxon>Fungi</taxon>
        <taxon>Dikarya</taxon>
        <taxon>Basidiomycota</taxon>
        <taxon>Agaricomycotina</taxon>
        <taxon>Tremellomycetes</taxon>
        <taxon>Tremellales</taxon>
        <taxon>Rhynchogastremaceae</taxon>
        <taxon>Papiliotrema</taxon>
    </lineage>
</organism>
<dbReference type="Proteomes" id="UP001182556">
    <property type="component" value="Unassembled WGS sequence"/>
</dbReference>
<protein>
    <submittedName>
        <fullName evidence="7">Cytochrome c oxidase subunit VIa-domain-containing protein</fullName>
    </submittedName>
</protein>